<gene>
    <name evidence="2" type="ORF">RJ40_00935</name>
</gene>
<dbReference type="PANTHER" id="PTHR30399">
    <property type="entry name" value="UNCHARACTERIZED PROTEIN YGJP"/>
    <property type="match status" value="1"/>
</dbReference>
<proteinExistence type="predicted"/>
<name>A0A8A3S1R9_9EURY</name>
<evidence type="ECO:0000313" key="2">
    <source>
        <dbReference type="EMBL" id="QSZ66162.1"/>
    </source>
</evidence>
<organism evidence="2 3">
    <name type="scientific">Methanofollis aquaemaris</name>
    <dbReference type="NCBI Taxonomy" id="126734"/>
    <lineage>
        <taxon>Archaea</taxon>
        <taxon>Methanobacteriati</taxon>
        <taxon>Methanobacteriota</taxon>
        <taxon>Stenosarchaea group</taxon>
        <taxon>Methanomicrobia</taxon>
        <taxon>Methanomicrobiales</taxon>
        <taxon>Methanomicrobiaceae</taxon>
        <taxon>Methanofollis</taxon>
    </lineage>
</organism>
<reference evidence="2" key="1">
    <citation type="journal article" date="2001" name="Int. J. Syst. Evol. Microbiol.">
        <title>Methanofollis aquaemaris sp. nov., a methanogen isolated from an aquaculture fish pond.</title>
        <authorList>
            <person name="Lai M.C."/>
            <person name="Chen S.C."/>
        </authorList>
    </citation>
    <scope>NUCLEOTIDE SEQUENCE</scope>
    <source>
        <strain evidence="2">N2F9704</strain>
    </source>
</reference>
<feature type="domain" description="YgjP-like metallopeptidase" evidence="1">
    <location>
        <begin position="26"/>
        <end position="236"/>
    </location>
</feature>
<protein>
    <submittedName>
        <fullName evidence="2">M48 family peptidase</fullName>
    </submittedName>
</protein>
<dbReference type="InterPro" id="IPR002725">
    <property type="entry name" value="YgjP-like_metallopeptidase"/>
</dbReference>
<dbReference type="CDD" id="cd07344">
    <property type="entry name" value="M48_yhfN_like"/>
    <property type="match status" value="1"/>
</dbReference>
<dbReference type="InterPro" id="IPR053136">
    <property type="entry name" value="UTP_pyrophosphatase-like"/>
</dbReference>
<dbReference type="EMBL" id="CP036172">
    <property type="protein sequence ID" value="QSZ66162.1"/>
    <property type="molecule type" value="Genomic_DNA"/>
</dbReference>
<dbReference type="GeneID" id="76422873"/>
<dbReference type="Pfam" id="PF01863">
    <property type="entry name" value="YgjP-like"/>
    <property type="match status" value="1"/>
</dbReference>
<reference evidence="2" key="2">
    <citation type="submission" date="2019-02" db="EMBL/GenBank/DDBJ databases">
        <authorList>
            <person name="Chen S.-C."/>
            <person name="Chien H.-H."/>
            <person name="Lai M.-C."/>
        </authorList>
    </citation>
    <scope>NUCLEOTIDE SEQUENCE</scope>
    <source>
        <strain evidence="2">N2F9704</strain>
    </source>
</reference>
<evidence type="ECO:0000259" key="1">
    <source>
        <dbReference type="Pfam" id="PF01863"/>
    </source>
</evidence>
<dbReference type="PANTHER" id="PTHR30399:SF1">
    <property type="entry name" value="UTP PYROPHOSPHATASE"/>
    <property type="match status" value="1"/>
</dbReference>
<dbReference type="Gene3D" id="3.30.2010.10">
    <property type="entry name" value="Metalloproteases ('zincins'), catalytic domain"/>
    <property type="match status" value="1"/>
</dbReference>
<evidence type="ECO:0000313" key="3">
    <source>
        <dbReference type="Proteomes" id="UP001042704"/>
    </source>
</evidence>
<dbReference type="RefSeq" id="WP_265581474.1">
    <property type="nucleotide sequence ID" value="NZ_CP036172.1"/>
</dbReference>
<dbReference type="AlphaFoldDB" id="A0A8A3S1R9"/>
<dbReference type="KEGG" id="maqe:RJ40_00935"/>
<sequence length="243" mass="28206">MTETGSIQFGTTTIRYTISFSPRRQKVAIAVYPDTTVTVTVPTGTSPEKVRDLVHRKAPWILEQIGAFDHLAMMDASKEYVGGETFLYLGRQYRLKIVTGEEKPSVKLVGGYFVVTVPAGVRPEEQRDLVRCTLCAWYKEHALQRVREVVRTYARRLHLDPPEVRIKHQLKRWGSCTKDGVLNVNVLILMAPMSQVEYVVAHELCHLRHKDHSVEFWDLLRLVMPDYEIRKERLRKEGWRYVL</sequence>
<dbReference type="Proteomes" id="UP001042704">
    <property type="component" value="Chromosome"/>
</dbReference>
<keyword evidence="3" id="KW-1185">Reference proteome</keyword>
<accession>A0A8A3S1R9</accession>